<dbReference type="InterPro" id="IPR012675">
    <property type="entry name" value="Beta-grasp_dom_sf"/>
</dbReference>
<dbReference type="InterPro" id="IPR036010">
    <property type="entry name" value="2Fe-2S_ferredoxin-like_sf"/>
</dbReference>
<dbReference type="SUPFAM" id="SSF47741">
    <property type="entry name" value="CO dehydrogenase ISP C-domain like"/>
    <property type="match status" value="1"/>
</dbReference>
<evidence type="ECO:0000259" key="6">
    <source>
        <dbReference type="PROSITE" id="PS51085"/>
    </source>
</evidence>
<proteinExistence type="predicted"/>
<gene>
    <name evidence="7" type="ordered locus">FRAAL1458</name>
</gene>
<dbReference type="InterPro" id="IPR036884">
    <property type="entry name" value="2Fe-2S-bd_dom_sf"/>
</dbReference>
<dbReference type="Gene3D" id="1.10.150.120">
    <property type="entry name" value="[2Fe-2S]-binding domain"/>
    <property type="match status" value="1"/>
</dbReference>
<dbReference type="InterPro" id="IPR002888">
    <property type="entry name" value="2Fe-2S-bd"/>
</dbReference>
<sequence>MTAVKDACEQGRCGACSVLLDGRLAASCTVLAADADGTRVVTVAGLGGVGLARAIRAMFLAEGAVQCGFCTPGFVVAVTDLLTRHPDADEQEIREALAGNICRCTGYGRILAAVRAVQAERGVLRSGDADAPEGIHRRLDGGADGG</sequence>
<evidence type="ECO:0000313" key="7">
    <source>
        <dbReference type="EMBL" id="CAJ60114.1"/>
    </source>
</evidence>
<dbReference type="EC" id="1.17.1.4" evidence="7"/>
<dbReference type="EMBL" id="CT573213">
    <property type="protein sequence ID" value="CAJ60114.1"/>
    <property type="molecule type" value="Genomic_DNA"/>
</dbReference>
<protein>
    <submittedName>
        <fullName evidence="7">Xanthine dehydrogenase, 2Fe-2S ferredoxin-like, small subunit</fullName>
        <ecNumber evidence="7">1.17.1.4</ecNumber>
    </submittedName>
</protein>
<dbReference type="PROSITE" id="PS00197">
    <property type="entry name" value="2FE2S_FER_1"/>
    <property type="match status" value="1"/>
</dbReference>
<dbReference type="InterPro" id="IPR001041">
    <property type="entry name" value="2Fe-2S_ferredoxin-type"/>
</dbReference>
<dbReference type="PANTHER" id="PTHR44379:SF8">
    <property type="entry name" value="XANTHINE DEHYDROGENASE IRON-SULFUR-BINDING SUBUNIT XDHC-RELATED"/>
    <property type="match status" value="1"/>
</dbReference>
<dbReference type="HOGENOM" id="CLU_052511_3_1_11"/>
<evidence type="ECO:0000256" key="3">
    <source>
        <dbReference type="ARBA" id="ARBA00023002"/>
    </source>
</evidence>
<reference evidence="7 8" key="1">
    <citation type="journal article" date="2007" name="Genome Res.">
        <title>Genome characteristics of facultatively symbiotic Frankia sp. strains reflect host range and host plant biogeography.</title>
        <authorList>
            <person name="Normand P."/>
            <person name="Lapierre P."/>
            <person name="Tisa L.S."/>
            <person name="Gogarten J.P."/>
            <person name="Alloisio N."/>
            <person name="Bagnarol E."/>
            <person name="Bassi C.A."/>
            <person name="Berry A.M."/>
            <person name="Bickhart D.M."/>
            <person name="Choisne N."/>
            <person name="Couloux A."/>
            <person name="Cournoyer B."/>
            <person name="Cruveiller S."/>
            <person name="Daubin V."/>
            <person name="Demange N."/>
            <person name="Francino M.P."/>
            <person name="Goltsman E."/>
            <person name="Huang Y."/>
            <person name="Kopp O.R."/>
            <person name="Labarre L."/>
            <person name="Lapidus A."/>
            <person name="Lavire C."/>
            <person name="Marechal J."/>
            <person name="Martinez M."/>
            <person name="Mastronunzio J.E."/>
            <person name="Mullin B.C."/>
            <person name="Niemann J."/>
            <person name="Pujic P."/>
            <person name="Rawnsley T."/>
            <person name="Rouy Z."/>
            <person name="Schenowitz C."/>
            <person name="Sellstedt A."/>
            <person name="Tavares F."/>
            <person name="Tomkins J.P."/>
            <person name="Vallenet D."/>
            <person name="Valverde C."/>
            <person name="Wall L.G."/>
            <person name="Wang Y."/>
            <person name="Medigue C."/>
            <person name="Benson D.R."/>
        </authorList>
    </citation>
    <scope>NUCLEOTIDE SEQUENCE [LARGE SCALE GENOMIC DNA]</scope>
    <source>
        <strain evidence="8">DSM 45986 / CECT 9034 / ACN14a</strain>
    </source>
</reference>
<dbReference type="SUPFAM" id="SSF54292">
    <property type="entry name" value="2Fe-2S ferredoxin-like"/>
    <property type="match status" value="1"/>
</dbReference>
<dbReference type="eggNOG" id="COG2080">
    <property type="taxonomic scope" value="Bacteria"/>
</dbReference>
<keyword evidence="8" id="KW-1185">Reference proteome</keyword>
<evidence type="ECO:0000256" key="1">
    <source>
        <dbReference type="ARBA" id="ARBA00022714"/>
    </source>
</evidence>
<dbReference type="KEGG" id="fal:FRAAL1458"/>
<organism evidence="7 8">
    <name type="scientific">Frankia alni (strain DSM 45986 / CECT 9034 / ACN14a)</name>
    <dbReference type="NCBI Taxonomy" id="326424"/>
    <lineage>
        <taxon>Bacteria</taxon>
        <taxon>Bacillati</taxon>
        <taxon>Actinomycetota</taxon>
        <taxon>Actinomycetes</taxon>
        <taxon>Frankiales</taxon>
        <taxon>Frankiaceae</taxon>
        <taxon>Frankia</taxon>
    </lineage>
</organism>
<dbReference type="InterPro" id="IPR051452">
    <property type="entry name" value="Diverse_Oxidoreductases"/>
</dbReference>
<name>Q0RQQ9_FRAAA</name>
<dbReference type="GO" id="GO:0046872">
    <property type="term" value="F:metal ion binding"/>
    <property type="evidence" value="ECO:0007669"/>
    <property type="project" value="UniProtKB-KW"/>
</dbReference>
<dbReference type="AlphaFoldDB" id="Q0RQQ9"/>
<dbReference type="Gene3D" id="3.10.20.30">
    <property type="match status" value="1"/>
</dbReference>
<dbReference type="GO" id="GO:0051537">
    <property type="term" value="F:2 iron, 2 sulfur cluster binding"/>
    <property type="evidence" value="ECO:0007669"/>
    <property type="project" value="UniProtKB-KW"/>
</dbReference>
<evidence type="ECO:0000313" key="8">
    <source>
        <dbReference type="Proteomes" id="UP000000657"/>
    </source>
</evidence>
<dbReference type="PROSITE" id="PS51085">
    <property type="entry name" value="2FE2S_FER_2"/>
    <property type="match status" value="1"/>
</dbReference>
<dbReference type="GO" id="GO:0004854">
    <property type="term" value="F:xanthine dehydrogenase activity"/>
    <property type="evidence" value="ECO:0007669"/>
    <property type="project" value="UniProtKB-EC"/>
</dbReference>
<keyword evidence="2" id="KW-0479">Metal-binding</keyword>
<evidence type="ECO:0000256" key="4">
    <source>
        <dbReference type="ARBA" id="ARBA00023004"/>
    </source>
</evidence>
<dbReference type="InterPro" id="IPR006058">
    <property type="entry name" value="2Fe2S_fd_BS"/>
</dbReference>
<keyword evidence="5" id="KW-0411">Iron-sulfur</keyword>
<keyword evidence="3 7" id="KW-0560">Oxidoreductase</keyword>
<evidence type="ECO:0000256" key="5">
    <source>
        <dbReference type="ARBA" id="ARBA00023014"/>
    </source>
</evidence>
<evidence type="ECO:0000256" key="2">
    <source>
        <dbReference type="ARBA" id="ARBA00022723"/>
    </source>
</evidence>
<keyword evidence="4" id="KW-0408">Iron</keyword>
<keyword evidence="1" id="KW-0001">2Fe-2S</keyword>
<dbReference type="Pfam" id="PF01799">
    <property type="entry name" value="Fer2_2"/>
    <property type="match status" value="1"/>
</dbReference>
<dbReference type="PANTHER" id="PTHR44379">
    <property type="entry name" value="OXIDOREDUCTASE WITH IRON-SULFUR SUBUNIT"/>
    <property type="match status" value="1"/>
</dbReference>
<feature type="domain" description="2Fe-2S ferredoxin-type" evidence="6">
    <location>
        <begin position="1"/>
        <end position="46"/>
    </location>
</feature>
<dbReference type="STRING" id="326424.FRAAL1458"/>
<accession>Q0RQQ9</accession>
<dbReference type="Proteomes" id="UP000000657">
    <property type="component" value="Chromosome"/>
</dbReference>